<feature type="coiled-coil region" evidence="1">
    <location>
        <begin position="644"/>
        <end position="678"/>
    </location>
</feature>
<dbReference type="AlphaFoldDB" id="A0A9N7W3J5"/>
<proteinExistence type="predicted"/>
<sequence>MDETKALRDGPSSLKEQVEQLQEQLREKDDLLKKETREQSKIFRAYADCLYELTVSETKCGILEASLHQEPPQHEMSCSREVEMEKENQLLKEEVDLLKVGQRRLEDELMNKNQLIVSANEEKRAQTSAYIDCQALLSTKEQELKKTLTELGEIKALKDGTSSLKEQVEQLQEELREKDGLLKKETSKQRKSFKGFEDCLFELSECQAKCVRLEASLHQEPPQPEIDCQALLKTKEQELKKCLTELGEIKALNDGTSYLKEQVEQLHEELREKDGLLKKETSKQRKSFKGFEDCLFELSECQAKCVRLEASLHQEPPQPQMSCSREVEVEKENQLLKEEVDLLKVGQRRLEDELMNKNQLIVSANEEKRAQTSAYIDCQALLSTKDQELKKCLTELGEIKALNDGTASLKEQVEQLQEELREKDGLLKKETSKQRKSFKGFEDCLFELSECQAKCVRLEASLHQEPPQPEIDCHALLSTKEQELKKCLKELGEIKALNDGTSYLKEQVEQLHEELREKDGLLKKETSKKRKSFKGFEDCLFELSECQAKCVRLEASLHQEPPQPEMSCSREVEVEKENQLLKEEVDLLKVGQRRLEDELMNKNQLIVSANEEKRSQTSAYIDCQALLTTKEQELKKCLTEVGEIKALNDGTASLKEQVEQLQEELREKDDLLKKETREQSKIFRAYADCLDVLTESQAKCGRMEASLQQEPPQPETSWSRRWRWRWRRIAKL</sequence>
<evidence type="ECO:0000256" key="2">
    <source>
        <dbReference type="SAM" id="MobiDB-lite"/>
    </source>
</evidence>
<comment type="caution">
    <text evidence="3">The sequence shown here is derived from an EMBL/GenBank/DDBJ whole genome shotgun (WGS) entry which is preliminary data.</text>
</comment>
<dbReference type="EMBL" id="CADEAL010004471">
    <property type="protein sequence ID" value="CAB1460317.1"/>
    <property type="molecule type" value="Genomic_DNA"/>
</dbReference>
<evidence type="ECO:0000256" key="1">
    <source>
        <dbReference type="SAM" id="Coils"/>
    </source>
</evidence>
<feature type="coiled-coil region" evidence="1">
    <location>
        <begin position="154"/>
        <end position="188"/>
    </location>
</feature>
<evidence type="ECO:0000313" key="4">
    <source>
        <dbReference type="Proteomes" id="UP001153269"/>
    </source>
</evidence>
<gene>
    <name evidence="3" type="ORF">PLEPLA_LOCUS48168</name>
</gene>
<reference evidence="3" key="1">
    <citation type="submission" date="2020-03" db="EMBL/GenBank/DDBJ databases">
        <authorList>
            <person name="Weist P."/>
        </authorList>
    </citation>
    <scope>NUCLEOTIDE SEQUENCE</scope>
</reference>
<evidence type="ECO:0000313" key="3">
    <source>
        <dbReference type="EMBL" id="CAB1460317.1"/>
    </source>
</evidence>
<keyword evidence="4" id="KW-1185">Reference proteome</keyword>
<organism evidence="3 4">
    <name type="scientific">Pleuronectes platessa</name>
    <name type="common">European plaice</name>
    <dbReference type="NCBI Taxonomy" id="8262"/>
    <lineage>
        <taxon>Eukaryota</taxon>
        <taxon>Metazoa</taxon>
        <taxon>Chordata</taxon>
        <taxon>Craniata</taxon>
        <taxon>Vertebrata</taxon>
        <taxon>Euteleostomi</taxon>
        <taxon>Actinopterygii</taxon>
        <taxon>Neopterygii</taxon>
        <taxon>Teleostei</taxon>
        <taxon>Neoteleostei</taxon>
        <taxon>Acanthomorphata</taxon>
        <taxon>Carangaria</taxon>
        <taxon>Pleuronectiformes</taxon>
        <taxon>Pleuronectoidei</taxon>
        <taxon>Pleuronectidae</taxon>
        <taxon>Pleuronectes</taxon>
    </lineage>
</organism>
<protein>
    <submittedName>
        <fullName evidence="3">Uncharacterized protein</fullName>
    </submittedName>
</protein>
<feature type="region of interest" description="Disordered" evidence="2">
    <location>
        <begin position="1"/>
        <end position="21"/>
    </location>
</feature>
<feature type="coiled-coil region" evidence="1">
    <location>
        <begin position="399"/>
        <end position="433"/>
    </location>
</feature>
<keyword evidence="1" id="KW-0175">Coiled coil</keyword>
<name>A0A9N7W3J5_PLEPL</name>
<accession>A0A9N7W3J5</accession>
<dbReference type="Proteomes" id="UP001153269">
    <property type="component" value="Unassembled WGS sequence"/>
</dbReference>
<feature type="coiled-coil region" evidence="1">
    <location>
        <begin position="578"/>
        <end position="612"/>
    </location>
</feature>
<feature type="coiled-coil region" evidence="1">
    <location>
        <begin position="88"/>
        <end position="122"/>
    </location>
</feature>
<feature type="coiled-coil region" evidence="1">
    <location>
        <begin position="333"/>
        <end position="367"/>
    </location>
</feature>